<dbReference type="AlphaFoldDB" id="A0A376Y3P8"/>
<dbReference type="EC" id="2.3.1.40" evidence="1"/>
<name>A0A376Y3P8_ECOLX</name>
<sequence>MVSLEMVEQLALGVSPDKVHATAIKSDASKGEALVLFTTDNELTRDKLQQ</sequence>
<accession>A0A376Y3P8</accession>
<keyword evidence="1" id="KW-0808">Transferase</keyword>
<protein>
    <submittedName>
        <fullName evidence="1">Aas bifunctional protein [includes: 2-acylglycerophosphoethanolamin acyltransferase acyl[acyl-carrier-protein] synthetase</fullName>
        <ecNumber evidence="1">2.3.1.40</ecNumber>
    </submittedName>
</protein>
<dbReference type="EMBL" id="UGDC01000003">
    <property type="protein sequence ID" value="STJ78975.1"/>
    <property type="molecule type" value="Genomic_DNA"/>
</dbReference>
<evidence type="ECO:0000313" key="1">
    <source>
        <dbReference type="EMBL" id="STJ78975.1"/>
    </source>
</evidence>
<gene>
    <name evidence="1" type="primary">aas_6</name>
    <name evidence="1" type="ORF">NCTC9117_01527</name>
</gene>
<keyword evidence="1" id="KW-0012">Acyltransferase</keyword>
<dbReference type="Proteomes" id="UP000254785">
    <property type="component" value="Unassembled WGS sequence"/>
</dbReference>
<reference evidence="1 2" key="1">
    <citation type="submission" date="2018-06" db="EMBL/GenBank/DDBJ databases">
        <authorList>
            <consortium name="Pathogen Informatics"/>
            <person name="Doyle S."/>
        </authorList>
    </citation>
    <scope>NUCLEOTIDE SEQUENCE [LARGE SCALE GENOMIC DNA]</scope>
    <source>
        <strain evidence="1 2">NCTC9117</strain>
    </source>
</reference>
<organism evidence="1 2">
    <name type="scientific">Escherichia coli</name>
    <dbReference type="NCBI Taxonomy" id="562"/>
    <lineage>
        <taxon>Bacteria</taxon>
        <taxon>Pseudomonadati</taxon>
        <taxon>Pseudomonadota</taxon>
        <taxon>Gammaproteobacteria</taxon>
        <taxon>Enterobacterales</taxon>
        <taxon>Enterobacteriaceae</taxon>
        <taxon>Escherichia</taxon>
    </lineage>
</organism>
<evidence type="ECO:0000313" key="2">
    <source>
        <dbReference type="Proteomes" id="UP000254785"/>
    </source>
</evidence>
<dbReference type="GO" id="GO:0008779">
    <property type="term" value="F:acyl-[acyl-carrier-protein]-phospholipid O-acyltransferase activity"/>
    <property type="evidence" value="ECO:0007669"/>
    <property type="project" value="UniProtKB-EC"/>
</dbReference>
<proteinExistence type="predicted"/>